<feature type="domain" description="POTRA" evidence="9">
    <location>
        <begin position="212"/>
        <end position="284"/>
    </location>
</feature>
<evidence type="ECO:0000256" key="7">
    <source>
        <dbReference type="NCBIfam" id="TIGR03303"/>
    </source>
</evidence>
<keyword evidence="5" id="KW-0472">Membrane</keyword>
<evidence type="ECO:0000256" key="3">
    <source>
        <dbReference type="ARBA" id="ARBA00022729"/>
    </source>
</evidence>
<keyword evidence="4" id="KW-0677">Repeat</keyword>
<evidence type="ECO:0000313" key="13">
    <source>
        <dbReference type="Proteomes" id="UP000181981"/>
    </source>
</evidence>
<evidence type="ECO:0000256" key="2">
    <source>
        <dbReference type="ARBA" id="ARBA00022692"/>
    </source>
</evidence>
<sequence>MIRKIAYIFFVSIVLQLFGFPLGAQENYEIRKISFKGNRSLESSYLLDKMVFDEVSYLEKLLTDNEPSLFNRELLDLDLERLRKTYQSEGFVKAQVLLDSLKVNDEKQTVKLNFIIEEGEPYTIDTVIFKLNKTNPQINIDSIADHNIRKLFLLHSKRFSDEALKEDIAAIRNIFLDRSYAYVDVDYEIQLDTTQHLVGITYVINPGPVSHFGATTVKGNNHVDEEFIRKQFDYREGEDYNKSLLDKTRESLYHLQLFSVVSVLPQKDKTTLRDPIPVNLYIEEAPRMNTEFGAGYGTEDKFRAFADLTYLGFLGTARRINIYAKHSAIEPYYLSVKWTQPQLLNKKGTVSINPFLGSNKEPGYETRTYGLNLPLTYRFSKELNATLTYYYEKVKQQIEEGDSEFPDPEDENYLYNKSGVLLSSVFSTAHPKFSPDQGVNLSMGMKLNGYKFGGDFSYLRVWGDFRTYQKIDDLVLAFRGMIGGIHSSDDSGFIPVEDRFYSGGSNSIRGWSRSDLGPKRESGTPLGGKSILEGNAELRYPLFWRLSGVAFFEGGNVWEKAFSYKINELAYAAGGGLRVDTPIGPVRFDVGFPLWNEKKSPQFFISVGQAF</sequence>
<dbReference type="HOGENOM" id="CLU_018618_0_1_10"/>
<dbReference type="GO" id="GO:0071709">
    <property type="term" value="P:membrane assembly"/>
    <property type="evidence" value="ECO:0007669"/>
    <property type="project" value="InterPro"/>
</dbReference>
<feature type="domain" description="Bacterial surface antigen (D15)" evidence="8">
    <location>
        <begin position="313"/>
        <end position="611"/>
    </location>
</feature>
<evidence type="ECO:0000313" key="10">
    <source>
        <dbReference type="EMBL" id="AHW61572.1"/>
    </source>
</evidence>
<comment type="subcellular location">
    <subcellularLocation>
        <location evidence="1">Membrane</location>
    </subcellularLocation>
</comment>
<dbReference type="KEGG" id="dori:FH5T_03885"/>
<evidence type="ECO:0000256" key="4">
    <source>
        <dbReference type="ARBA" id="ARBA00022737"/>
    </source>
</evidence>
<dbReference type="PANTHER" id="PTHR12815:SF47">
    <property type="entry name" value="TRANSLOCATION AND ASSEMBLY MODULE SUBUNIT TAMA"/>
    <property type="match status" value="1"/>
</dbReference>
<dbReference type="eggNOG" id="COG4775">
    <property type="taxonomic scope" value="Bacteria"/>
</dbReference>
<dbReference type="NCBIfam" id="TIGR03303">
    <property type="entry name" value="OM_YaeT"/>
    <property type="match status" value="1"/>
</dbReference>
<evidence type="ECO:0000259" key="9">
    <source>
        <dbReference type="Pfam" id="PF07244"/>
    </source>
</evidence>
<keyword evidence="6" id="KW-0998">Cell outer membrane</keyword>
<reference evidence="10 12" key="1">
    <citation type="submission" date="2014-03" db="EMBL/GenBank/DDBJ databases">
        <title>Complete genome sequence of a deeply braunched marine Bacteroidia bacterium Draconibacterium orientale type strain FH5T.</title>
        <authorList>
            <person name="Li X."/>
            <person name="Wang X."/>
            <person name="Xie Z."/>
            <person name="Du Z."/>
            <person name="Chen G."/>
        </authorList>
    </citation>
    <scope>NUCLEOTIDE SEQUENCE [LARGE SCALE GENOMIC DNA]</scope>
    <source>
        <strain evidence="10 12">FH5</strain>
    </source>
</reference>
<evidence type="ECO:0000256" key="5">
    <source>
        <dbReference type="ARBA" id="ARBA00023136"/>
    </source>
</evidence>
<gene>
    <name evidence="10" type="ORF">FH5T_03885</name>
    <name evidence="11" type="ORF">SAMN05444285_12916</name>
</gene>
<evidence type="ECO:0000259" key="8">
    <source>
        <dbReference type="Pfam" id="PF01103"/>
    </source>
</evidence>
<evidence type="ECO:0000313" key="11">
    <source>
        <dbReference type="EMBL" id="SET92058.1"/>
    </source>
</evidence>
<dbReference type="AlphaFoldDB" id="X5DLX0"/>
<protein>
    <recommendedName>
        <fullName evidence="7">Outer membrane protein assembly factor BamA</fullName>
    </recommendedName>
</protein>
<dbReference type="Pfam" id="PF01103">
    <property type="entry name" value="Omp85"/>
    <property type="match status" value="1"/>
</dbReference>
<proteinExistence type="predicted"/>
<evidence type="ECO:0000256" key="6">
    <source>
        <dbReference type="ARBA" id="ARBA00023237"/>
    </source>
</evidence>
<dbReference type="Proteomes" id="UP000181981">
    <property type="component" value="Unassembled WGS sequence"/>
</dbReference>
<dbReference type="Gene3D" id="3.10.20.310">
    <property type="entry name" value="membrane protein fhac"/>
    <property type="match status" value="3"/>
</dbReference>
<dbReference type="InterPro" id="IPR010827">
    <property type="entry name" value="BamA/TamA_POTRA"/>
</dbReference>
<evidence type="ECO:0000313" key="12">
    <source>
        <dbReference type="Proteomes" id="UP000023772"/>
    </source>
</evidence>
<dbReference type="GO" id="GO:0009279">
    <property type="term" value="C:cell outer membrane"/>
    <property type="evidence" value="ECO:0007669"/>
    <property type="project" value="UniProtKB-UniRule"/>
</dbReference>
<dbReference type="InterPro" id="IPR023707">
    <property type="entry name" value="OM_assembly_BamA"/>
</dbReference>
<feature type="domain" description="POTRA" evidence="9">
    <location>
        <begin position="143"/>
        <end position="207"/>
    </location>
</feature>
<dbReference type="InterPro" id="IPR000184">
    <property type="entry name" value="Bac_surfAg_D15"/>
</dbReference>
<dbReference type="InterPro" id="IPR039910">
    <property type="entry name" value="D15-like"/>
</dbReference>
<keyword evidence="3" id="KW-0732">Signal</keyword>
<dbReference type="EMBL" id="FOHT01000029">
    <property type="protein sequence ID" value="SET92058.1"/>
    <property type="molecule type" value="Genomic_DNA"/>
</dbReference>
<organism evidence="11 13">
    <name type="scientific">Draconibacterium orientale</name>
    <dbReference type="NCBI Taxonomy" id="1168034"/>
    <lineage>
        <taxon>Bacteria</taxon>
        <taxon>Pseudomonadati</taxon>
        <taxon>Bacteroidota</taxon>
        <taxon>Bacteroidia</taxon>
        <taxon>Marinilabiliales</taxon>
        <taxon>Prolixibacteraceae</taxon>
        <taxon>Draconibacterium</taxon>
    </lineage>
</organism>
<dbReference type="STRING" id="1168034.FH5T_03885"/>
<keyword evidence="12" id="KW-1185">Reference proteome</keyword>
<reference evidence="11 13" key="2">
    <citation type="submission" date="2016-10" db="EMBL/GenBank/DDBJ databases">
        <authorList>
            <person name="de Groot N.N."/>
        </authorList>
    </citation>
    <scope>NUCLEOTIDE SEQUENCE [LARGE SCALE GENOMIC DNA]</scope>
    <source>
        <strain evidence="11 13">DSM 25947</strain>
    </source>
</reference>
<name>X5DLX0_9BACT</name>
<dbReference type="EMBL" id="CP007451">
    <property type="protein sequence ID" value="AHW61572.1"/>
    <property type="molecule type" value="Genomic_DNA"/>
</dbReference>
<dbReference type="PANTHER" id="PTHR12815">
    <property type="entry name" value="SORTING AND ASSEMBLY MACHINERY SAMM50 PROTEIN FAMILY MEMBER"/>
    <property type="match status" value="1"/>
</dbReference>
<evidence type="ECO:0000256" key="1">
    <source>
        <dbReference type="ARBA" id="ARBA00004370"/>
    </source>
</evidence>
<feature type="domain" description="POTRA" evidence="9">
    <location>
        <begin position="28"/>
        <end position="119"/>
    </location>
</feature>
<dbReference type="Proteomes" id="UP000023772">
    <property type="component" value="Chromosome"/>
</dbReference>
<accession>X5DLX0</accession>
<dbReference type="Pfam" id="PF07244">
    <property type="entry name" value="POTRA"/>
    <property type="match status" value="3"/>
</dbReference>
<dbReference type="Gene3D" id="2.40.160.50">
    <property type="entry name" value="membrane protein fhac: a member of the omp85/tpsb transporter family"/>
    <property type="match status" value="1"/>
</dbReference>
<keyword evidence="2" id="KW-0812">Transmembrane</keyword>